<protein>
    <submittedName>
        <fullName evidence="2">Putative membrane protein</fullName>
    </submittedName>
</protein>
<gene>
    <name evidence="2" type="ORF">SFK315_4657</name>
</gene>
<reference evidence="2 3" key="1">
    <citation type="submission" date="2012-03" db="EMBL/GenBank/DDBJ databases">
        <authorList>
            <person name="Rasko D."/>
            <person name="Redman J."/>
            <person name="Daugherty S.C."/>
            <person name="Tallon L."/>
            <person name="Sadzewicz L."/>
            <person name="Jones K."/>
            <person name="Santana-Cruz I."/>
            <person name="Liu X."/>
        </authorList>
    </citation>
    <scope>NUCLEOTIDE SEQUENCE [LARGE SCALE GENOMIC DNA]</scope>
    <source>
        <strain evidence="2 3">K-315</strain>
    </source>
</reference>
<dbReference type="Proteomes" id="UP000005407">
    <property type="component" value="Unassembled WGS sequence"/>
</dbReference>
<dbReference type="EMBL" id="AKMY01000072">
    <property type="protein sequence ID" value="EIQ16666.1"/>
    <property type="molecule type" value="Genomic_DNA"/>
</dbReference>
<organism evidence="2 3">
    <name type="scientific">Shigella flexneri K-315</name>
    <dbReference type="NCBI Taxonomy" id="766150"/>
    <lineage>
        <taxon>Bacteria</taxon>
        <taxon>Pseudomonadati</taxon>
        <taxon>Pseudomonadota</taxon>
        <taxon>Gammaproteobacteria</taxon>
        <taxon>Enterobacterales</taxon>
        <taxon>Enterobacteriaceae</taxon>
        <taxon>Shigella</taxon>
    </lineage>
</organism>
<keyword evidence="1" id="KW-0812">Transmembrane</keyword>
<accession>I6CAX4</accession>
<dbReference type="PATRIC" id="fig|766150.3.peg.4490"/>
<keyword evidence="1" id="KW-0472">Membrane</keyword>
<evidence type="ECO:0000313" key="3">
    <source>
        <dbReference type="Proteomes" id="UP000005407"/>
    </source>
</evidence>
<dbReference type="AlphaFoldDB" id="I6CAX4"/>
<keyword evidence="1" id="KW-1133">Transmembrane helix</keyword>
<proteinExistence type="predicted"/>
<sequence length="38" mass="4473">MFPLYTPPAASSLPIALLFNVLKRLFVWFFEFGKNKRL</sequence>
<comment type="caution">
    <text evidence="2">The sequence shown here is derived from an EMBL/GenBank/DDBJ whole genome shotgun (WGS) entry which is preliminary data.</text>
</comment>
<evidence type="ECO:0000256" key="1">
    <source>
        <dbReference type="SAM" id="Phobius"/>
    </source>
</evidence>
<evidence type="ECO:0000313" key="2">
    <source>
        <dbReference type="EMBL" id="EIQ16666.1"/>
    </source>
</evidence>
<feature type="transmembrane region" description="Helical" evidence="1">
    <location>
        <begin position="12"/>
        <end position="30"/>
    </location>
</feature>
<name>I6CAX4_SHIFL</name>